<proteinExistence type="inferred from homology"/>
<comment type="subcellular location">
    <subcellularLocation>
        <location evidence="1">Cell outer membrane</location>
        <topology evidence="1">Multi-pass membrane protein</topology>
    </subcellularLocation>
</comment>
<keyword evidence="3" id="KW-1134">Transmembrane beta strand</keyword>
<dbReference type="SUPFAM" id="SSF56935">
    <property type="entry name" value="Porins"/>
    <property type="match status" value="1"/>
</dbReference>
<accession>A0A9X2CXV5</accession>
<evidence type="ECO:0000256" key="6">
    <source>
        <dbReference type="ARBA" id="ARBA00023136"/>
    </source>
</evidence>
<evidence type="ECO:0000313" key="9">
    <source>
        <dbReference type="EMBL" id="MCL9682518.1"/>
    </source>
</evidence>
<evidence type="ECO:0000256" key="7">
    <source>
        <dbReference type="ARBA" id="ARBA00023237"/>
    </source>
</evidence>
<keyword evidence="4" id="KW-0812">Transmembrane</keyword>
<feature type="signal peptide" evidence="8">
    <location>
        <begin position="1"/>
        <end position="27"/>
    </location>
</feature>
<dbReference type="PANTHER" id="PTHR35093:SF8">
    <property type="entry name" value="OUTER MEMBRANE PROTEIN NMB0088-RELATED"/>
    <property type="match status" value="1"/>
</dbReference>
<keyword evidence="7" id="KW-0998">Cell outer membrane</keyword>
<dbReference type="PANTHER" id="PTHR35093">
    <property type="entry name" value="OUTER MEMBRANE PROTEIN NMB0088-RELATED"/>
    <property type="match status" value="1"/>
</dbReference>
<evidence type="ECO:0000256" key="1">
    <source>
        <dbReference type="ARBA" id="ARBA00004571"/>
    </source>
</evidence>
<keyword evidence="10" id="KW-1185">Reference proteome</keyword>
<dbReference type="Pfam" id="PF03349">
    <property type="entry name" value="Toluene_X"/>
    <property type="match status" value="1"/>
</dbReference>
<evidence type="ECO:0000256" key="2">
    <source>
        <dbReference type="ARBA" id="ARBA00008163"/>
    </source>
</evidence>
<dbReference type="GO" id="GO:0009279">
    <property type="term" value="C:cell outer membrane"/>
    <property type="evidence" value="ECO:0007669"/>
    <property type="project" value="UniProtKB-SubCell"/>
</dbReference>
<comment type="caution">
    <text evidence="9">The sequence shown here is derived from an EMBL/GenBank/DDBJ whole genome shotgun (WGS) entry which is preliminary data.</text>
</comment>
<comment type="similarity">
    <text evidence="2">Belongs to the OmpP1/FadL family.</text>
</comment>
<sequence length="474" mass="50467">MKNMHKPIRTLVSVAVVGILSASAAHSGGFSLYTEGTGSAIGNYAAGIAAEAADASTGWYNPAGLALIHKQQMVGGGVGVFPSSKLTGTSTFTTTGLHNFVQSYNGLNGAENAFVPSFHYALPLGENATFGLSAVSPFGLATDWDNSAVRYQATFTELLTMDISPEIGARISEHFAVGAGIDFQYARVKFNRMLGTPTLYAPFNPAAVDTLSYNNGNSIGVGFHTGVMTMFNDQHTRVGLNYQSKMRHKFHGQSRLTGNMASPGIVLGLPNSVLTANPSSVFKNNELSSNPVDLPDIVTLSAYQDVNETIALLGSVVYTAWSSFKFVELDNVAAPAINPNTTINLVKVNSVSPQNYSDVWRFAVGANYRVNPALMLRVGGGYDATPTNNIDRDVRLPDSNRWALSVGAHYQARPSIGVDVGYTHLFASDPVINRFDRLSSTSTFTVNATGNAYADLVGAQVVWTIDQPIAAATK</sequence>
<evidence type="ECO:0000256" key="8">
    <source>
        <dbReference type="SAM" id="SignalP"/>
    </source>
</evidence>
<dbReference type="EMBL" id="JAJKBJ010000001">
    <property type="protein sequence ID" value="MCL9682518.1"/>
    <property type="molecule type" value="Genomic_DNA"/>
</dbReference>
<dbReference type="Gene3D" id="2.40.160.60">
    <property type="entry name" value="Outer membrane protein transport protein (OMPP1/FadL/TodX)"/>
    <property type="match status" value="1"/>
</dbReference>
<dbReference type="Proteomes" id="UP001139721">
    <property type="component" value="Unassembled WGS sequence"/>
</dbReference>
<reference evidence="9" key="1">
    <citation type="submission" date="2021-11" db="EMBL/GenBank/DDBJ databases">
        <title>Legionella maioricencis sp. nov., a new species isolated from hot water samples in Mallorca.</title>
        <authorList>
            <person name="Crespi S."/>
            <person name="Drasar V."/>
            <person name="Salva-Serra F."/>
            <person name="Jaen-Luchoro D."/>
            <person name="Pineiro-Iglesias B."/>
            <person name="Aliaga F."/>
            <person name="Fernandez-Juarez V."/>
            <person name="Coll G."/>
            <person name="Moore E.R.B."/>
            <person name="Bennasar-Figueras A."/>
        </authorList>
    </citation>
    <scope>NUCLEOTIDE SEQUENCE</scope>
    <source>
        <strain evidence="9">HCPI-6</strain>
    </source>
</reference>
<dbReference type="AlphaFoldDB" id="A0A9X2CXV5"/>
<dbReference type="GO" id="GO:0015483">
    <property type="term" value="F:long-chain fatty acid transporting porin activity"/>
    <property type="evidence" value="ECO:0007669"/>
    <property type="project" value="TreeGrafter"/>
</dbReference>
<organism evidence="9 10">
    <name type="scientific">Legionella maioricensis</name>
    <dbReference type="NCBI Taxonomy" id="2896528"/>
    <lineage>
        <taxon>Bacteria</taxon>
        <taxon>Pseudomonadati</taxon>
        <taxon>Pseudomonadota</taxon>
        <taxon>Gammaproteobacteria</taxon>
        <taxon>Legionellales</taxon>
        <taxon>Legionellaceae</taxon>
        <taxon>Legionella</taxon>
    </lineage>
</organism>
<dbReference type="InterPro" id="IPR005017">
    <property type="entry name" value="OMPP1/FadL/TodX"/>
</dbReference>
<feature type="chain" id="PRO_5040840348" evidence="8">
    <location>
        <begin position="28"/>
        <end position="474"/>
    </location>
</feature>
<evidence type="ECO:0000256" key="4">
    <source>
        <dbReference type="ARBA" id="ARBA00022692"/>
    </source>
</evidence>
<keyword evidence="6" id="KW-0472">Membrane</keyword>
<dbReference type="RefSeq" id="WP_250420031.1">
    <property type="nucleotide sequence ID" value="NZ_JAJKBJ010000001.1"/>
</dbReference>
<evidence type="ECO:0000256" key="3">
    <source>
        <dbReference type="ARBA" id="ARBA00022452"/>
    </source>
</evidence>
<evidence type="ECO:0000256" key="5">
    <source>
        <dbReference type="ARBA" id="ARBA00022729"/>
    </source>
</evidence>
<gene>
    <name evidence="9" type="ORF">LOX96_00230</name>
</gene>
<evidence type="ECO:0000313" key="10">
    <source>
        <dbReference type="Proteomes" id="UP001139721"/>
    </source>
</evidence>
<name>A0A9X2CXV5_9GAMM</name>
<keyword evidence="5 8" id="KW-0732">Signal</keyword>
<protein>
    <submittedName>
        <fullName evidence="9">Outer membrane protein transport protein</fullName>
    </submittedName>
</protein>